<evidence type="ECO:0000313" key="5">
    <source>
        <dbReference type="Proteomes" id="UP000269412"/>
    </source>
</evidence>
<dbReference type="GO" id="GO:0016989">
    <property type="term" value="F:sigma factor antagonist activity"/>
    <property type="evidence" value="ECO:0007669"/>
    <property type="project" value="TreeGrafter"/>
</dbReference>
<dbReference type="Proteomes" id="UP000269412">
    <property type="component" value="Unassembled WGS sequence"/>
</dbReference>
<keyword evidence="1" id="KW-0472">Membrane</keyword>
<reference evidence="4 5" key="1">
    <citation type="submission" date="2018-10" db="EMBL/GenBank/DDBJ databases">
        <title>Genomic Encyclopedia of Archaeal and Bacterial Type Strains, Phase II (KMG-II): from individual species to whole genera.</title>
        <authorList>
            <person name="Goeker M."/>
        </authorList>
    </citation>
    <scope>NUCLEOTIDE SEQUENCE [LARGE SCALE GENOMIC DNA]</scope>
    <source>
        <strain evidence="4 5">DSM 25230</strain>
    </source>
</reference>
<dbReference type="PIRSF" id="PIRSF018266">
    <property type="entry name" value="FecR"/>
    <property type="match status" value="1"/>
</dbReference>
<evidence type="ECO:0000259" key="2">
    <source>
        <dbReference type="Pfam" id="PF04773"/>
    </source>
</evidence>
<keyword evidence="5" id="KW-1185">Reference proteome</keyword>
<dbReference type="PANTHER" id="PTHR30273:SF2">
    <property type="entry name" value="PROTEIN FECR"/>
    <property type="match status" value="1"/>
</dbReference>
<keyword evidence="1" id="KW-0812">Transmembrane</keyword>
<name>A0A495E8S9_9FLAO</name>
<evidence type="ECO:0000256" key="1">
    <source>
        <dbReference type="SAM" id="Phobius"/>
    </source>
</evidence>
<dbReference type="InterPro" id="IPR012373">
    <property type="entry name" value="Ferrdict_sens_TM"/>
</dbReference>
<dbReference type="Pfam" id="PF16344">
    <property type="entry name" value="FecR_C"/>
    <property type="match status" value="1"/>
</dbReference>
<organism evidence="4 5">
    <name type="scientific">Maribacter vaceletii</name>
    <dbReference type="NCBI Taxonomy" id="1206816"/>
    <lineage>
        <taxon>Bacteria</taxon>
        <taxon>Pseudomonadati</taxon>
        <taxon>Bacteroidota</taxon>
        <taxon>Flavobacteriia</taxon>
        <taxon>Flavobacteriales</taxon>
        <taxon>Flavobacteriaceae</taxon>
        <taxon>Maribacter</taxon>
    </lineage>
</organism>
<evidence type="ECO:0000259" key="3">
    <source>
        <dbReference type="Pfam" id="PF16344"/>
    </source>
</evidence>
<gene>
    <name evidence="4" type="ORF">CLV91_1605</name>
</gene>
<proteinExistence type="predicted"/>
<dbReference type="Pfam" id="PF04773">
    <property type="entry name" value="FecR"/>
    <property type="match status" value="1"/>
</dbReference>
<accession>A0A495E8S9</accession>
<feature type="domain" description="Protein FecR C-terminal" evidence="3">
    <location>
        <begin position="263"/>
        <end position="330"/>
    </location>
</feature>
<protein>
    <submittedName>
        <fullName evidence="4">FecR family protein</fullName>
    </submittedName>
</protein>
<dbReference type="OrthoDB" id="645173at2"/>
<dbReference type="AlphaFoldDB" id="A0A495E8S9"/>
<dbReference type="InterPro" id="IPR032508">
    <property type="entry name" value="FecR_C"/>
</dbReference>
<feature type="transmembrane region" description="Helical" evidence="1">
    <location>
        <begin position="97"/>
        <end position="116"/>
    </location>
</feature>
<dbReference type="EMBL" id="RBIQ01000008">
    <property type="protein sequence ID" value="RKR12893.1"/>
    <property type="molecule type" value="Genomic_DNA"/>
</dbReference>
<dbReference type="Gene3D" id="2.60.120.1440">
    <property type="match status" value="1"/>
</dbReference>
<sequence length="334" mass="38037">MKNIDQHFLDNLIKDQSFINWIKKSNRNDIQYWNSWISNNPEQIETIELAKSIVLGIRFKETVIAEEKIDIELQKALGTIQSKTKPVLPFYKQKKSFAFYGIAASILMIFGLFIGLDKYNYNTTTVHKTAFGEIINLTLPDGTSVVLNGNSTISYDKENSRDINLIGEAYFKVKPIPATKAKFWVTTNDLKVEVYGTQFHVNTRDEKTDVVLDEGSIHLVLDNGITKKMIPGEFVSFSKNTENITHKKVNLQVPYGLWRDGTYIFNNLTLKEVMKNMEYTYGITTNFDTKELEKKLISGGIPNKNLKICLAAIEKSANVNIIQNNDTLTITNNN</sequence>
<comment type="caution">
    <text evidence="4">The sequence shown here is derived from an EMBL/GenBank/DDBJ whole genome shotgun (WGS) entry which is preliminary data.</text>
</comment>
<evidence type="ECO:0000313" key="4">
    <source>
        <dbReference type="EMBL" id="RKR12893.1"/>
    </source>
</evidence>
<keyword evidence="1" id="KW-1133">Transmembrane helix</keyword>
<dbReference type="RefSeq" id="WP_121066062.1">
    <property type="nucleotide sequence ID" value="NZ_RBIQ01000008.1"/>
</dbReference>
<dbReference type="InterPro" id="IPR006860">
    <property type="entry name" value="FecR"/>
</dbReference>
<dbReference type="PANTHER" id="PTHR30273">
    <property type="entry name" value="PERIPLASMIC SIGNAL SENSOR AND SIGMA FACTOR ACTIVATOR FECR-RELATED"/>
    <property type="match status" value="1"/>
</dbReference>
<feature type="domain" description="FecR protein" evidence="2">
    <location>
        <begin position="127"/>
        <end position="217"/>
    </location>
</feature>
<dbReference type="Gene3D" id="3.55.50.30">
    <property type="match status" value="1"/>
</dbReference>